<dbReference type="Gene3D" id="3.40.190.10">
    <property type="entry name" value="Periplasmic binding protein-like II"/>
    <property type="match status" value="2"/>
</dbReference>
<comment type="caution">
    <text evidence="4">The sequence shown here is derived from an EMBL/GenBank/DDBJ whole genome shotgun (WGS) entry which is preliminary data.</text>
</comment>
<sequence>MKEKKLNIRFGLILLIFFLVALLTGIFMFYRDFFPERRISPVSGSIHFGTDSSIVPLAGRLSEMFMAYYTDVEVSVIGQPSDMLVPLCVSGEFQAVLLYGDLLPAESEHVEKQVREFHREYVARDAVVVLINESAQKKMFTLDELRDMFSGRSRSGFTPCIDARDIRFQHLVIDLLGIDSDVLTALPIEGKQAVIDTINADNSMVALMQLSSAAAFVQHSHESSGPVIGRLVLDGSDGKEIYPDQQALYTEDYPLVFPLVYFYRRSHQPSTGFGAWLTGRGQKVFMRSVIAPAHRPDRKIQLVD</sequence>
<dbReference type="PANTHER" id="PTHR30570:SF1">
    <property type="entry name" value="PHOSPHATE-BINDING PROTEIN PSTS"/>
    <property type="match status" value="1"/>
</dbReference>
<organism evidence="4">
    <name type="scientific">Prosthecochloris aestuarii</name>
    <dbReference type="NCBI Taxonomy" id="1102"/>
    <lineage>
        <taxon>Bacteria</taxon>
        <taxon>Pseudomonadati</taxon>
        <taxon>Chlorobiota</taxon>
        <taxon>Chlorobiia</taxon>
        <taxon>Chlorobiales</taxon>
        <taxon>Chlorobiaceae</taxon>
        <taxon>Prosthecochloris</taxon>
    </lineage>
</organism>
<keyword evidence="2" id="KW-0812">Transmembrane</keyword>
<feature type="transmembrane region" description="Helical" evidence="2">
    <location>
        <begin position="12"/>
        <end position="30"/>
    </location>
</feature>
<evidence type="ECO:0000313" key="4">
    <source>
        <dbReference type="EMBL" id="HED30244.1"/>
    </source>
</evidence>
<reference evidence="4" key="1">
    <citation type="journal article" date="2020" name="mSystems">
        <title>Genome- and Community-Level Interaction Insights into Carbon Utilization and Element Cycling Functions of Hydrothermarchaeota in Hydrothermal Sediment.</title>
        <authorList>
            <person name="Zhou Z."/>
            <person name="Liu Y."/>
            <person name="Xu W."/>
            <person name="Pan J."/>
            <person name="Luo Z.H."/>
            <person name="Li M."/>
        </authorList>
    </citation>
    <scope>NUCLEOTIDE SEQUENCE [LARGE SCALE GENOMIC DNA]</scope>
    <source>
        <strain evidence="4">SpSt-1181</strain>
    </source>
</reference>
<protein>
    <recommendedName>
        <fullName evidence="3">PBP domain-containing protein</fullName>
    </recommendedName>
</protein>
<evidence type="ECO:0000259" key="3">
    <source>
        <dbReference type="Pfam" id="PF12849"/>
    </source>
</evidence>
<evidence type="ECO:0000256" key="1">
    <source>
        <dbReference type="ARBA" id="ARBA00022729"/>
    </source>
</evidence>
<keyword evidence="2" id="KW-0472">Membrane</keyword>
<keyword evidence="2" id="KW-1133">Transmembrane helix</keyword>
<dbReference type="Pfam" id="PF12849">
    <property type="entry name" value="PBP_like_2"/>
    <property type="match status" value="1"/>
</dbReference>
<dbReference type="EMBL" id="DSBW01000017">
    <property type="protein sequence ID" value="HED30244.1"/>
    <property type="molecule type" value="Genomic_DNA"/>
</dbReference>
<keyword evidence="1" id="KW-0732">Signal</keyword>
<gene>
    <name evidence="4" type="ORF">ENN50_00830</name>
</gene>
<feature type="domain" description="PBP" evidence="3">
    <location>
        <begin position="40"/>
        <end position="277"/>
    </location>
</feature>
<dbReference type="PANTHER" id="PTHR30570">
    <property type="entry name" value="PERIPLASMIC PHOSPHATE BINDING COMPONENT OF PHOSPHATE ABC TRANSPORTER"/>
    <property type="match status" value="1"/>
</dbReference>
<accession>A0A831SQY5</accession>
<dbReference type="InterPro" id="IPR050811">
    <property type="entry name" value="Phosphate_ABC_transporter"/>
</dbReference>
<name>A0A831SQY5_PROAE</name>
<dbReference type="SUPFAM" id="SSF53850">
    <property type="entry name" value="Periplasmic binding protein-like II"/>
    <property type="match status" value="1"/>
</dbReference>
<evidence type="ECO:0000256" key="2">
    <source>
        <dbReference type="SAM" id="Phobius"/>
    </source>
</evidence>
<dbReference type="Proteomes" id="UP000886335">
    <property type="component" value="Unassembled WGS sequence"/>
</dbReference>
<dbReference type="InterPro" id="IPR024370">
    <property type="entry name" value="PBP_domain"/>
</dbReference>
<dbReference type="AlphaFoldDB" id="A0A831SQY5"/>
<proteinExistence type="predicted"/>